<reference evidence="1 2" key="1">
    <citation type="submission" date="2024-02" db="EMBL/GenBank/DDBJ databases">
        <title>High-quality chromosome-scale genome assembly of Pensacola bahiagrass (Paspalum notatum Flugge var. saurae).</title>
        <authorList>
            <person name="Vega J.M."/>
            <person name="Podio M."/>
            <person name="Orjuela J."/>
            <person name="Siena L.A."/>
            <person name="Pessino S.C."/>
            <person name="Combes M.C."/>
            <person name="Mariac C."/>
            <person name="Albertini E."/>
            <person name="Pupilli F."/>
            <person name="Ortiz J.P.A."/>
            <person name="Leblanc O."/>
        </authorList>
    </citation>
    <scope>NUCLEOTIDE SEQUENCE [LARGE SCALE GENOMIC DNA]</scope>
    <source>
        <strain evidence="1">R1</strain>
        <tissue evidence="1">Leaf</tissue>
    </source>
</reference>
<dbReference type="Proteomes" id="UP001341281">
    <property type="component" value="Chromosome 05"/>
</dbReference>
<dbReference type="AlphaFoldDB" id="A0AAQ3TPQ2"/>
<evidence type="ECO:0000313" key="1">
    <source>
        <dbReference type="EMBL" id="WVZ76999.1"/>
    </source>
</evidence>
<proteinExistence type="predicted"/>
<organism evidence="1 2">
    <name type="scientific">Paspalum notatum var. saurae</name>
    <dbReference type="NCBI Taxonomy" id="547442"/>
    <lineage>
        <taxon>Eukaryota</taxon>
        <taxon>Viridiplantae</taxon>
        <taxon>Streptophyta</taxon>
        <taxon>Embryophyta</taxon>
        <taxon>Tracheophyta</taxon>
        <taxon>Spermatophyta</taxon>
        <taxon>Magnoliopsida</taxon>
        <taxon>Liliopsida</taxon>
        <taxon>Poales</taxon>
        <taxon>Poaceae</taxon>
        <taxon>PACMAD clade</taxon>
        <taxon>Panicoideae</taxon>
        <taxon>Andropogonodae</taxon>
        <taxon>Paspaleae</taxon>
        <taxon>Paspalinae</taxon>
        <taxon>Paspalum</taxon>
    </lineage>
</organism>
<evidence type="ECO:0000313" key="2">
    <source>
        <dbReference type="Proteomes" id="UP001341281"/>
    </source>
</evidence>
<name>A0AAQ3TPQ2_PASNO</name>
<dbReference type="EMBL" id="CP144749">
    <property type="protein sequence ID" value="WVZ76999.1"/>
    <property type="molecule type" value="Genomic_DNA"/>
</dbReference>
<gene>
    <name evidence="1" type="ORF">U9M48_024904</name>
</gene>
<keyword evidence="2" id="KW-1185">Reference proteome</keyword>
<protein>
    <submittedName>
        <fullName evidence="1">Uncharacterized protein</fullName>
    </submittedName>
</protein>
<sequence length="147" mass="15759">MPWFPALAPPALAAAYGGGRIKKRARLPRLLHRLFIKVLRLRPSAAKEEDYGCYAYRMGGGAGDDEEYCYCYSYGGVGSSSWAGVLSSIPEEDFDVDDSSDSEEGTPDVVVAVPPGPAAVLRKAKSERFVVGPPVDAATVVHLEVLL</sequence>
<accession>A0AAQ3TPQ2</accession>